<proteinExistence type="predicted"/>
<sequence>MRNADPMYIRTLLSRYADVQLRFSERPTQELQWQLDDVTYTLCATTGTRTVRDALMAADHVLERAAALRSGDESPAA</sequence>
<dbReference type="Pfam" id="PF17196">
    <property type="entry name" value="DUF5133"/>
    <property type="match status" value="1"/>
</dbReference>
<reference evidence="1 2" key="1">
    <citation type="submission" date="2022-10" db="EMBL/GenBank/DDBJ databases">
        <authorList>
            <person name="Xie J."/>
            <person name="Shen N."/>
        </authorList>
    </citation>
    <scope>NUCLEOTIDE SEQUENCE [LARGE SCALE GENOMIC DNA]</scope>
    <source>
        <strain evidence="1 2">DSM 41681</strain>
    </source>
</reference>
<comment type="caution">
    <text evidence="1">The sequence shown here is derived from an EMBL/GenBank/DDBJ whole genome shotgun (WGS) entry which is preliminary data.</text>
</comment>
<dbReference type="InterPro" id="IPR033457">
    <property type="entry name" value="DUF5133"/>
</dbReference>
<gene>
    <name evidence="1" type="ORF">OKJ48_15260</name>
</gene>
<accession>A0ABU6CA61</accession>
<name>A0ABU6CA61_9ACTN</name>
<evidence type="ECO:0000313" key="2">
    <source>
        <dbReference type="Proteomes" id="UP001352223"/>
    </source>
</evidence>
<protein>
    <submittedName>
        <fullName evidence="1">DUF5133 domain-containing protein</fullName>
    </submittedName>
</protein>
<keyword evidence="2" id="KW-1185">Reference proteome</keyword>
<dbReference type="EMBL" id="JAOZYB010000101">
    <property type="protein sequence ID" value="MEB3961597.1"/>
    <property type="molecule type" value="Genomic_DNA"/>
</dbReference>
<dbReference type="Proteomes" id="UP001352223">
    <property type="component" value="Unassembled WGS sequence"/>
</dbReference>
<evidence type="ECO:0000313" key="1">
    <source>
        <dbReference type="EMBL" id="MEB3961597.1"/>
    </source>
</evidence>
<dbReference type="RefSeq" id="WP_324768902.1">
    <property type="nucleotide sequence ID" value="NZ_BAAATS010000006.1"/>
</dbReference>
<organism evidence="1 2">
    <name type="scientific">Streptomyces kunmingensis</name>
    <dbReference type="NCBI Taxonomy" id="68225"/>
    <lineage>
        <taxon>Bacteria</taxon>
        <taxon>Bacillati</taxon>
        <taxon>Actinomycetota</taxon>
        <taxon>Actinomycetes</taxon>
        <taxon>Kitasatosporales</taxon>
        <taxon>Streptomycetaceae</taxon>
        <taxon>Streptomyces</taxon>
    </lineage>
</organism>